<keyword evidence="5 12" id="KW-0597">Phosphoprotein</keyword>
<dbReference type="Gene3D" id="2.170.200.10">
    <property type="entry name" value="Papillomavirus E2 early protein domain"/>
    <property type="match status" value="1"/>
</dbReference>
<evidence type="ECO:0000259" key="14">
    <source>
        <dbReference type="Pfam" id="PF00508"/>
    </source>
</evidence>
<dbReference type="InterPro" id="IPR042504">
    <property type="entry name" value="Regulatory_protein_E2_N_2"/>
</dbReference>
<feature type="compositionally biased region" description="Low complexity" evidence="13">
    <location>
        <begin position="204"/>
        <end position="215"/>
    </location>
</feature>
<feature type="cross-link" description="Glycyl lysine isopeptide (Lys-Gly) (interchain with G-Cter in SUMO)" evidence="12">
    <location>
        <position position="340"/>
    </location>
</feature>
<dbReference type="InterPro" id="IPR001866">
    <property type="entry name" value="PPV_E2_N"/>
</dbReference>
<feature type="compositionally biased region" description="Basic and acidic residues" evidence="13">
    <location>
        <begin position="310"/>
        <end position="320"/>
    </location>
</feature>
<dbReference type="Pfam" id="PF00508">
    <property type="entry name" value="PPV_E2_N"/>
    <property type="match status" value="1"/>
</dbReference>
<accession>A0A385AHA5</accession>
<dbReference type="Pfam" id="PF00511">
    <property type="entry name" value="PPV_E2_C"/>
    <property type="match status" value="1"/>
</dbReference>
<sequence length="420" mass="47344">METLTERFETVQEALLKLYESEATDIDTQIEHWNLIRKENILLHYARKNGVSKLGLHTVPQLTVSEHNAKQAIKMVLLLQKLKDSEYGKERWTLTDTSLELFNTPPKNCLKKGGFTVDVLYDNEESKRFPYTAWTYIYYLNDNDEWEKVPGKADYYGLYYEESGHKRYYSKFEEDAAQYGQTGIWEVRYKNNIISAPVTSSTKAPGSGSAAGVPARPTGHTETDAQTRGGRRKVHFAPRGCTPSTNLSSPLREEAKRPRGGRVGRGGQQRGQGEQGPPQRGESPSSKRRRIDIPDSSTGRPTFPSPSEVGSRHRSVEGGHRSRLQQLQDEARDPPVVIIKGIPNILKCWRNRTKQKNSRLFTCISSVFTWKDDDDNACTGSGAKGRMLVAFDTTRQRDIFLKTVHLPKGTSYDIGSLGSL</sequence>
<dbReference type="GO" id="GO:0006275">
    <property type="term" value="P:regulation of DNA replication"/>
    <property type="evidence" value="ECO:0007669"/>
    <property type="project" value="UniProtKB-UniRule"/>
</dbReference>
<evidence type="ECO:0000256" key="11">
    <source>
        <dbReference type="ARBA" id="ARBA00023163"/>
    </source>
</evidence>
<evidence type="ECO:0000256" key="6">
    <source>
        <dbReference type="ARBA" id="ARBA00022562"/>
    </source>
</evidence>
<dbReference type="GO" id="GO:0000166">
    <property type="term" value="F:nucleotide binding"/>
    <property type="evidence" value="ECO:0007669"/>
    <property type="project" value="UniProtKB-UniRule"/>
</dbReference>
<comment type="subcellular location">
    <subcellularLocation>
        <location evidence="1 12">Host nucleus</location>
    </subcellularLocation>
</comment>
<evidence type="ECO:0000256" key="5">
    <source>
        <dbReference type="ARBA" id="ARBA00022553"/>
    </source>
</evidence>
<feature type="domain" description="Papillomavirus E2 C-terminal" evidence="15">
    <location>
        <begin position="335"/>
        <end position="416"/>
    </location>
</feature>
<dbReference type="GO" id="GO:0039693">
    <property type="term" value="P:viral DNA genome replication"/>
    <property type="evidence" value="ECO:0007669"/>
    <property type="project" value="UniProtKB-UniRule"/>
</dbReference>
<gene>
    <name evidence="12 16" type="primary">E2</name>
</gene>
<dbReference type="EMBL" id="MG837559">
    <property type="protein sequence ID" value="AXN57297.1"/>
    <property type="molecule type" value="Genomic_DNA"/>
</dbReference>
<evidence type="ECO:0000259" key="15">
    <source>
        <dbReference type="Pfam" id="PF00511"/>
    </source>
</evidence>
<organism evidence="16">
    <name type="scientific">Macaca mulatta papillomavirus 4</name>
    <dbReference type="NCBI Taxonomy" id="2294152"/>
    <lineage>
        <taxon>Viruses</taxon>
        <taxon>Monodnaviria</taxon>
        <taxon>Shotokuvirae</taxon>
        <taxon>Cossaviricota</taxon>
        <taxon>Papovaviricetes</taxon>
        <taxon>Zurhausenvirales</taxon>
        <taxon>Papillomaviridae</taxon>
        <taxon>primate papillomaviruses</taxon>
    </lineage>
</organism>
<evidence type="ECO:0000256" key="8">
    <source>
        <dbReference type="ARBA" id="ARBA00023015"/>
    </source>
</evidence>
<dbReference type="GO" id="GO:0042025">
    <property type="term" value="C:host cell nucleus"/>
    <property type="evidence" value="ECO:0007669"/>
    <property type="project" value="UniProtKB-SubCell"/>
</dbReference>
<evidence type="ECO:0000256" key="4">
    <source>
        <dbReference type="ARBA" id="ARBA00022518"/>
    </source>
</evidence>
<dbReference type="KEGG" id="vg:41702626"/>
<keyword evidence="11 12" id="KW-0804">Transcription</keyword>
<evidence type="ECO:0000256" key="7">
    <source>
        <dbReference type="ARBA" id="ARBA00022705"/>
    </source>
</evidence>
<name>A0A385AHA5_9PAPI</name>
<keyword evidence="3 12" id="KW-0678">Repressor</keyword>
<comment type="caution">
    <text evidence="12">Lacks conserved residue(s) required for the propagation of feature annotation.</text>
</comment>
<keyword evidence="9 12" id="KW-0238">DNA-binding</keyword>
<feature type="compositionally biased region" description="Gly residues" evidence="13">
    <location>
        <begin position="261"/>
        <end position="274"/>
    </location>
</feature>
<dbReference type="GO" id="GO:0006351">
    <property type="term" value="P:DNA-templated transcription"/>
    <property type="evidence" value="ECO:0007669"/>
    <property type="project" value="UniProtKB-UniRule"/>
</dbReference>
<evidence type="ECO:0000256" key="9">
    <source>
        <dbReference type="ARBA" id="ARBA00023125"/>
    </source>
</evidence>
<keyword evidence="6 12" id="KW-1048">Host nucleus</keyword>
<keyword evidence="7 12" id="KW-0235">DNA replication</keyword>
<dbReference type="Gene3D" id="1.10.287.30">
    <property type="entry name" value="E2 (early) protein, N terminal domain, subdomain 1"/>
    <property type="match status" value="1"/>
</dbReference>
<comment type="subunit">
    <text evidence="12">Binds DNA as homodimer. Interacts with protein E1; this interaction greatly increases E1 DNA-binding activity. Interacts with protein L1; this interaction enhances E2-dependent replication and transcription activation. Interacts with protein L2; this interaction inhibits E2 transcriptional activity but not DNA replication function E2. Interacts with protein E7; this interaction inhibits E7 oncogenic activity. Interacts with host TAF1; this interaction modulates E2-dependent transcriptional regulation. Interacts with host BRD4; this interaction mediates E2 transcriptional activation function. Additionally, the interaction with host BRD4 on mitotic chromosomes mediates tethering of the viral genome. Interacts with host TOPBP1; this interaction is required for optimal viral DNA replication.</text>
</comment>
<comment type="PTM">
    <text evidence="12">Phosphorylated.</text>
</comment>
<dbReference type="HAMAP" id="MF_04001">
    <property type="entry name" value="PPV_E2"/>
    <property type="match status" value="1"/>
</dbReference>
<evidence type="ECO:0000256" key="1">
    <source>
        <dbReference type="ARBA" id="ARBA00004147"/>
    </source>
</evidence>
<evidence type="ECO:0000256" key="10">
    <source>
        <dbReference type="ARBA" id="ARBA00023159"/>
    </source>
</evidence>
<evidence type="ECO:0000256" key="3">
    <source>
        <dbReference type="ARBA" id="ARBA00022491"/>
    </source>
</evidence>
<feature type="domain" description="Papillomavirus E2 N-terminal" evidence="14">
    <location>
        <begin position="1"/>
        <end position="198"/>
    </location>
</feature>
<keyword evidence="12" id="KW-0832">Ubl conjugation</keyword>
<dbReference type="InterPro" id="IPR012677">
    <property type="entry name" value="Nucleotide-bd_a/b_plait_sf"/>
</dbReference>
<evidence type="ECO:0000256" key="2">
    <source>
        <dbReference type="ARBA" id="ARBA00007794"/>
    </source>
</evidence>
<dbReference type="InterPro" id="IPR000427">
    <property type="entry name" value="Papillomavirus_E2_C"/>
</dbReference>
<dbReference type="SUPFAM" id="SSF54957">
    <property type="entry name" value="Viral DNA-binding domain"/>
    <property type="match status" value="1"/>
</dbReference>
<comment type="function">
    <text evidence="12">Plays a role in the initiation of viral DNA replication. A dimer of E2 interacts with a dimer of E1 in order to improve specificity of E1 DNA binding activity. Once the complex recognizes and binds DNA at specific sites, the E2 dimer is removed from DNA. E2 also regulates viral transcription through binding to the E2RE response element (5'-ACCNNNNNNGGT-3') present in multiple copies in the regulatory regions of the viral genome. Activates or represses transcription depending on E2RE's position with regards to proximal promoter elements including the TATA-box. Repression occurs by sterically hindering the assembly of the transcription initiation complex.</text>
</comment>
<evidence type="ECO:0000313" key="16">
    <source>
        <dbReference type="EMBL" id="AXN57297.1"/>
    </source>
</evidence>
<comment type="similarity">
    <text evidence="12">Belongs to the papillomaviridae E2 protein family.</text>
</comment>
<comment type="similarity">
    <text evidence="2">Belongs to the papillomaviridae E8^E2C protein family.</text>
</comment>
<comment type="PTM">
    <text evidence="12">Sumoylation plays a regulatory role in E2 transcriptional activity.</text>
</comment>
<dbReference type="InterPro" id="IPR035975">
    <property type="entry name" value="E2/EBNA1_C_sf"/>
</dbReference>
<proteinExistence type="inferred from homology"/>
<keyword evidence="12" id="KW-1017">Isopeptide bond</keyword>
<dbReference type="GO" id="GO:0003700">
    <property type="term" value="F:DNA-binding transcription factor activity"/>
    <property type="evidence" value="ECO:0007669"/>
    <property type="project" value="UniProtKB-UniRule"/>
</dbReference>
<keyword evidence="10 12" id="KW-0010">Activator</keyword>
<dbReference type="Proteomes" id="UP000289561">
    <property type="component" value="Genome"/>
</dbReference>
<reference evidence="16" key="1">
    <citation type="submission" date="2018-01" db="EMBL/GenBank/DDBJ databases">
        <title>Diversity of papillomavirus in Rhesus macaques.</title>
        <authorList>
            <person name="Chen Z."/>
            <person name="Wong P.Y."/>
            <person name="Ho W."/>
            <person name="Chan P."/>
        </authorList>
    </citation>
    <scope>NUCLEOTIDE SEQUENCE [LARGE SCALE GENOMIC DNA]</scope>
    <source>
        <strain evidence="16">PM084S3c176982</strain>
    </source>
</reference>
<dbReference type="GO" id="GO:0003677">
    <property type="term" value="F:DNA binding"/>
    <property type="evidence" value="ECO:0007669"/>
    <property type="project" value="UniProtKB-UniRule"/>
</dbReference>
<evidence type="ECO:0000256" key="12">
    <source>
        <dbReference type="HAMAP-Rule" id="MF_04001"/>
    </source>
</evidence>
<keyword evidence="4 12" id="KW-0244">Early protein</keyword>
<dbReference type="InterPro" id="IPR036050">
    <property type="entry name" value="Regulatory_protein_E2_N"/>
</dbReference>
<dbReference type="GO" id="GO:0006260">
    <property type="term" value="P:DNA replication"/>
    <property type="evidence" value="ECO:0007669"/>
    <property type="project" value="UniProtKB-KW"/>
</dbReference>
<dbReference type="Gene3D" id="3.30.70.330">
    <property type="match status" value="1"/>
</dbReference>
<feature type="region of interest" description="Disordered" evidence="13">
    <location>
        <begin position="198"/>
        <end position="329"/>
    </location>
</feature>
<evidence type="ECO:0000256" key="13">
    <source>
        <dbReference type="SAM" id="MobiDB-lite"/>
    </source>
</evidence>
<feature type="region of interest" description="DNA-binding domain" evidence="12">
    <location>
        <begin position="333"/>
        <end position="420"/>
    </location>
</feature>
<protein>
    <recommendedName>
        <fullName evidence="12">Regulatory protein E2</fullName>
    </recommendedName>
</protein>
<dbReference type="GeneID" id="41702626"/>
<dbReference type="InterPro" id="IPR033668">
    <property type="entry name" value="Reg_prot_E2"/>
</dbReference>
<dbReference type="RefSeq" id="YP_009551989.1">
    <property type="nucleotide sequence ID" value="NC_040569.1"/>
</dbReference>
<dbReference type="InterPro" id="IPR042503">
    <property type="entry name" value="Regulatory_protein_E2_N_1"/>
</dbReference>
<dbReference type="SUPFAM" id="SSF51332">
    <property type="entry name" value="E2 regulatory, transactivation domain"/>
    <property type="match status" value="1"/>
</dbReference>
<keyword evidence="8 12" id="KW-0805">Transcription regulation</keyword>